<keyword evidence="8" id="KW-1185">Reference proteome</keyword>
<gene>
    <name evidence="6" type="ORF">D9543_08960</name>
    <name evidence="5" type="ORF">GWO63_011285</name>
</gene>
<organism evidence="6 7">
    <name type="scientific">Corynebacterium macginleyi</name>
    <dbReference type="NCBI Taxonomy" id="38290"/>
    <lineage>
        <taxon>Bacteria</taxon>
        <taxon>Bacillati</taxon>
        <taxon>Actinomycetota</taxon>
        <taxon>Actinomycetes</taxon>
        <taxon>Mycobacteriales</taxon>
        <taxon>Corynebacteriaceae</taxon>
        <taxon>Corynebacterium</taxon>
    </lineage>
</organism>
<dbReference type="SUPFAM" id="SSF55729">
    <property type="entry name" value="Acyl-CoA N-acyltransferases (Nat)"/>
    <property type="match status" value="1"/>
</dbReference>
<dbReference type="EMBL" id="JAACBX020000002">
    <property type="protein sequence ID" value="MBM0244799.1"/>
    <property type="molecule type" value="Genomic_DNA"/>
</dbReference>
<evidence type="ECO:0000313" key="6">
    <source>
        <dbReference type="EMBL" id="RMB57919.1"/>
    </source>
</evidence>
<evidence type="ECO:0000256" key="3">
    <source>
        <dbReference type="ARBA" id="ARBA00038502"/>
    </source>
</evidence>
<evidence type="ECO:0000313" key="5">
    <source>
        <dbReference type="EMBL" id="MBM0244799.1"/>
    </source>
</evidence>
<dbReference type="PANTHER" id="PTHR43792:SF8">
    <property type="entry name" value="[RIBOSOMAL PROTEIN US5]-ALANINE N-ACETYLTRANSFERASE"/>
    <property type="match status" value="1"/>
</dbReference>
<dbReference type="RefSeq" id="WP_121911595.1">
    <property type="nucleotide sequence ID" value="NZ_CP068291.1"/>
</dbReference>
<evidence type="ECO:0000259" key="4">
    <source>
        <dbReference type="PROSITE" id="PS51186"/>
    </source>
</evidence>
<proteinExistence type="inferred from homology"/>
<evidence type="ECO:0000313" key="7">
    <source>
        <dbReference type="Proteomes" id="UP000270649"/>
    </source>
</evidence>
<comment type="caution">
    <text evidence="6">The sequence shown here is derived from an EMBL/GenBank/DDBJ whole genome shotgun (WGS) entry which is preliminary data.</text>
</comment>
<dbReference type="GO" id="GO:0005737">
    <property type="term" value="C:cytoplasm"/>
    <property type="evidence" value="ECO:0007669"/>
    <property type="project" value="TreeGrafter"/>
</dbReference>
<dbReference type="OrthoDB" id="5242221at2"/>
<dbReference type="Pfam" id="PF13302">
    <property type="entry name" value="Acetyltransf_3"/>
    <property type="match status" value="1"/>
</dbReference>
<dbReference type="EMBL" id="REGC01000012">
    <property type="protein sequence ID" value="RMB57919.1"/>
    <property type="molecule type" value="Genomic_DNA"/>
</dbReference>
<protein>
    <submittedName>
        <fullName evidence="5 6">N-acetyltransferase</fullName>
    </submittedName>
</protein>
<evidence type="ECO:0000313" key="8">
    <source>
        <dbReference type="Proteomes" id="UP001518680"/>
    </source>
</evidence>
<dbReference type="PROSITE" id="PS51186">
    <property type="entry name" value="GNAT"/>
    <property type="match status" value="1"/>
</dbReference>
<reference evidence="6 7" key="1">
    <citation type="submission" date="2018-10" db="EMBL/GenBank/DDBJ databases">
        <title>Corynebacterium macginleyi genome sequencing and assembly of the type strain and two clinical samples.</title>
        <authorList>
            <person name="Bernier A.-M."/>
            <person name="Bernard K."/>
        </authorList>
    </citation>
    <scope>NUCLEOTIDE SEQUENCE [LARGE SCALE GENOMIC DNA]</scope>
    <source>
        <strain evidence="6 7">NML 120205</strain>
    </source>
</reference>
<evidence type="ECO:0000256" key="1">
    <source>
        <dbReference type="ARBA" id="ARBA00022679"/>
    </source>
</evidence>
<accession>A0A3M0GA87</accession>
<feature type="domain" description="N-acetyltransferase" evidence="4">
    <location>
        <begin position="70"/>
        <end position="215"/>
    </location>
</feature>
<evidence type="ECO:0000256" key="2">
    <source>
        <dbReference type="ARBA" id="ARBA00023315"/>
    </source>
</evidence>
<dbReference type="InterPro" id="IPR016181">
    <property type="entry name" value="Acyl_CoA_acyltransferase"/>
</dbReference>
<comment type="similarity">
    <text evidence="3">Belongs to the acetyltransferase family. RimJ subfamily.</text>
</comment>
<dbReference type="Proteomes" id="UP000270649">
    <property type="component" value="Unassembled WGS sequence"/>
</dbReference>
<sequence>MLDLFGTAAGKLRHPGTGPTHDLHPGWPESTPTVQLPPAAVLPSGGQLRLRPLLRSDGSEWRRQRIEDEALLRPVEPTQSTTWAEAHSPQAWWNYLIYLWNSARNAQVIPLAIELAGKFVGQLTLGNIQHGSIRDCWIGYWVYSAVQGAGVATAATALGVDHAFSRVGLHRVTATYLEQNPASGRVLEINGFRSEGYFRRNLHIDGAWRDHHFVALVKEDYSSTAVERLRQAGRLV</sequence>
<dbReference type="GO" id="GO:0008999">
    <property type="term" value="F:protein-N-terminal-alanine acetyltransferase activity"/>
    <property type="evidence" value="ECO:0007669"/>
    <property type="project" value="TreeGrafter"/>
</dbReference>
<dbReference type="GeneID" id="92746587"/>
<keyword evidence="2" id="KW-0012">Acyltransferase</keyword>
<dbReference type="PANTHER" id="PTHR43792">
    <property type="entry name" value="GNAT FAMILY, PUTATIVE (AFU_ORTHOLOGUE AFUA_3G00765)-RELATED-RELATED"/>
    <property type="match status" value="1"/>
</dbReference>
<dbReference type="AlphaFoldDB" id="A0A3M0GA87"/>
<dbReference type="Gene3D" id="3.40.630.30">
    <property type="match status" value="1"/>
</dbReference>
<dbReference type="InterPro" id="IPR051531">
    <property type="entry name" value="N-acetyltransferase"/>
</dbReference>
<reference evidence="5 8" key="2">
    <citation type="submission" date="2021-01" db="EMBL/GenBank/DDBJ databases">
        <title>Complete genome sequences of Corynebacterium macginleyi strains isolated from infectious keratitis.</title>
        <authorList>
            <person name="Sagerfors S."/>
            <person name="Poehlein A."/>
            <person name="Soderquist B."/>
            <person name="Bruggemann H."/>
        </authorList>
    </citation>
    <scope>NUCLEOTIDE SEQUENCE [LARGE SCALE GENOMIC DNA]</scope>
    <source>
        <strain evidence="5 8">12T220</strain>
    </source>
</reference>
<keyword evidence="1 6" id="KW-0808">Transferase</keyword>
<dbReference type="InterPro" id="IPR000182">
    <property type="entry name" value="GNAT_dom"/>
</dbReference>
<dbReference type="Proteomes" id="UP001518680">
    <property type="component" value="Unassembled WGS sequence"/>
</dbReference>
<name>A0A3M0GA87_9CORY</name>